<evidence type="ECO:0000259" key="18">
    <source>
        <dbReference type="PROSITE" id="PS50975"/>
    </source>
</evidence>
<feature type="region of interest" description="Carboxyphosphate synthetic domain" evidence="17">
    <location>
        <begin position="1"/>
        <end position="401"/>
    </location>
</feature>
<dbReference type="UniPathway" id="UPA00068">
    <property type="reaction ID" value="UER00171"/>
</dbReference>
<reference evidence="20 21" key="1">
    <citation type="submission" date="2018-11" db="EMBL/GenBank/DDBJ databases">
        <title>Genome sequencing of Paenibacillus sp. KCOM 3021 (= ChDC PVNT-B20).</title>
        <authorList>
            <person name="Kook J.-K."/>
            <person name="Park S.-N."/>
            <person name="Lim Y.K."/>
        </authorList>
    </citation>
    <scope>NUCLEOTIDE SEQUENCE [LARGE SCALE GENOMIC DNA]</scope>
    <source>
        <strain evidence="20 21">KCOM 3021</strain>
    </source>
</reference>
<dbReference type="InterPro" id="IPR011761">
    <property type="entry name" value="ATP-grasp"/>
</dbReference>
<dbReference type="Pfam" id="PF02142">
    <property type="entry name" value="MGS"/>
    <property type="match status" value="1"/>
</dbReference>
<dbReference type="FunFam" id="3.30.470.20:FF:000001">
    <property type="entry name" value="Carbamoyl-phosphate synthase large chain"/>
    <property type="match status" value="1"/>
</dbReference>
<proteinExistence type="inferred from homology"/>
<dbReference type="PROSITE" id="PS50975">
    <property type="entry name" value="ATP_GRASP"/>
    <property type="match status" value="2"/>
</dbReference>
<feature type="domain" description="ATP-grasp" evidence="18">
    <location>
        <begin position="133"/>
        <end position="327"/>
    </location>
</feature>
<evidence type="ECO:0000256" key="1">
    <source>
        <dbReference type="ARBA" id="ARBA00001936"/>
    </source>
</evidence>
<evidence type="ECO:0000256" key="5">
    <source>
        <dbReference type="ARBA" id="ARBA00022598"/>
    </source>
</evidence>
<feature type="binding site" evidence="17">
    <location>
        <position position="242"/>
    </location>
    <ligand>
        <name>ATP</name>
        <dbReference type="ChEBI" id="CHEBI:30616"/>
        <label>1</label>
    </ligand>
</feature>
<keyword evidence="21" id="KW-1185">Reference proteome</keyword>
<dbReference type="InterPro" id="IPR005480">
    <property type="entry name" value="CPSase_lsu_oligo"/>
</dbReference>
<keyword evidence="9 17" id="KW-0547">Nucleotide-binding</keyword>
<feature type="binding site" evidence="17">
    <location>
        <position position="841"/>
    </location>
    <ligand>
        <name>Mn(2+)</name>
        <dbReference type="ChEBI" id="CHEBI:29035"/>
        <label>3</label>
    </ligand>
</feature>
<sequence length="1070" mass="117903">MPINKDLKKILVIGSGPIVIGQAAEFDYAGTQACQALKEEGVEVVLINSNPATIMTDTNMADKVYIEPITLEFVTQIIRQERPDGLLPTLGGQTGLNMAVELARAGVLERENVKLLGTQLTSIEKAEDRDLFRELMRELEQPVPESTIITSVDEALKFAVEIGYPVIVRPAYTLGGTGGGICATEEELKETVASGIRYSPIGQCLIEKSIAGMKEVEYEVMRDANDNCIVVCNMENFDPVGVHTGDSIVVAPSQTLSDREYQMLRSASLKIIRALNIEGGCNVQFALDPQSFQYYVIEVNPRVSRSSALASKATGYPIAKMAAKIALGYTLDEIVNPVTGQTYACFEPTLDYIVSKIPRWPFDKFVSANRKLGTQMKATGEVMAIGRTFEESIHKAVRSLEIGTHRLYLKGTEKIDNETLDARLIKADDERLFLVAEAFRRGYKLQQIHDLTGIDWWFLDKIERMVEFEKRIASEEILSYETLYEAKRLGFTDRAIAELRAAGQPAGTHLSEAEVRSLRNEHGLRPVYKMVDTCAAEFEASTPYYYSTYETENEVIQSGKEKIVVLGSGPIRIGQGIEFDYSTVHAVWAIQKAGYEAVIINNNPETVSTDFNTSDRLYFEPLFFEDVMNVIEQENPVGVIVQFGGQTAINLAAPLEAAGVRILGTSLASIDEAEDRKKFEALLSKLHIAQPKGSTVTSVEEAVGTAQALGYPVLVRPSYVLGGRAMEIVYSDRELLRYMEEAVNINPQHPVLIDRYMLGKEVEVDAICDGETVLIPGIMEHIERAGVHSGDSIAVYPPQHLSAGLKEKIVEITIKIARELKTIGLVNIQFVIYKDEVYVIEVNPRSSRTVPFLSKVTNIPMAGVATQCILGTKLSDLGYKDGLWPESDQVAVKVPVFSFAKLRRVEPTLGPEMKSTGEVMGRDPQYAKALYKGLIGAGMKIPSTGAIIATVADKDKQEAVELLRGFYRLGYKIIATDGTASALIDAGIHVTTVYKLSEGVPNILDLIRGGEAHFVINTLTKGKEPERDGFRIRREAVENGVVCMTSLDTVRALLEMLETINFSSQAMPSL</sequence>
<evidence type="ECO:0000256" key="10">
    <source>
        <dbReference type="ARBA" id="ARBA00022840"/>
    </source>
</evidence>
<feature type="binding site" evidence="17">
    <location>
        <position position="841"/>
    </location>
    <ligand>
        <name>Mn(2+)</name>
        <dbReference type="ChEBI" id="CHEBI:29035"/>
        <label>4</label>
    </ligand>
</feature>
<dbReference type="OrthoDB" id="9804197at2"/>
<name>A0A3P3U8X3_9BACL</name>
<dbReference type="SUPFAM" id="SSF56059">
    <property type="entry name" value="Glutathione synthetase ATP-binding domain-like"/>
    <property type="match status" value="2"/>
</dbReference>
<dbReference type="Proteomes" id="UP000267017">
    <property type="component" value="Unassembled WGS sequence"/>
</dbReference>
<dbReference type="InterPro" id="IPR013815">
    <property type="entry name" value="ATP_grasp_subdomain_1"/>
</dbReference>
<dbReference type="SUPFAM" id="SSF52335">
    <property type="entry name" value="Methylglyoxal synthase-like"/>
    <property type="match status" value="1"/>
</dbReference>
<evidence type="ECO:0000313" key="21">
    <source>
        <dbReference type="Proteomes" id="UP000267017"/>
    </source>
</evidence>
<comment type="catalytic activity">
    <reaction evidence="15 17">
        <text>hydrogencarbonate + L-glutamine + 2 ATP + H2O = carbamoyl phosphate + L-glutamate + 2 ADP + phosphate + 2 H(+)</text>
        <dbReference type="Rhea" id="RHEA:18633"/>
        <dbReference type="ChEBI" id="CHEBI:15377"/>
        <dbReference type="ChEBI" id="CHEBI:15378"/>
        <dbReference type="ChEBI" id="CHEBI:17544"/>
        <dbReference type="ChEBI" id="CHEBI:29985"/>
        <dbReference type="ChEBI" id="CHEBI:30616"/>
        <dbReference type="ChEBI" id="CHEBI:43474"/>
        <dbReference type="ChEBI" id="CHEBI:58228"/>
        <dbReference type="ChEBI" id="CHEBI:58359"/>
        <dbReference type="ChEBI" id="CHEBI:456216"/>
        <dbReference type="EC" id="6.3.5.5"/>
    </reaction>
</comment>
<feature type="binding site" evidence="17">
    <location>
        <position position="129"/>
    </location>
    <ligand>
        <name>ATP</name>
        <dbReference type="ChEBI" id="CHEBI:30616"/>
        <label>1</label>
    </ligand>
</feature>
<keyword evidence="4 17" id="KW-0055">Arginine biosynthesis</keyword>
<dbReference type="PROSITE" id="PS51855">
    <property type="entry name" value="MGS"/>
    <property type="match status" value="1"/>
</dbReference>
<feature type="binding site" evidence="17">
    <location>
        <position position="716"/>
    </location>
    <ligand>
        <name>ATP</name>
        <dbReference type="ChEBI" id="CHEBI:30616"/>
        <label>2</label>
    </ligand>
</feature>
<dbReference type="GO" id="GO:0006541">
    <property type="term" value="P:glutamine metabolic process"/>
    <property type="evidence" value="ECO:0007669"/>
    <property type="project" value="TreeGrafter"/>
</dbReference>
<feature type="binding site" evidence="17">
    <location>
        <position position="841"/>
    </location>
    <ligand>
        <name>Mg(2+)</name>
        <dbReference type="ChEBI" id="CHEBI:18420"/>
        <label>4</label>
    </ligand>
</feature>
<feature type="domain" description="MGS-like" evidence="19">
    <location>
        <begin position="939"/>
        <end position="1070"/>
    </location>
</feature>
<feature type="binding site" evidence="17">
    <location>
        <position position="176"/>
    </location>
    <ligand>
        <name>ATP</name>
        <dbReference type="ChEBI" id="CHEBI:30616"/>
        <label>1</label>
    </ligand>
</feature>
<dbReference type="InterPro" id="IPR036897">
    <property type="entry name" value="CarbamoylP_synth_lsu_oligo_sf"/>
</dbReference>
<comment type="function">
    <text evidence="16">Small subunit of the glutamine-dependent carbamoyl phosphate synthetase (CPSase). CPSase catalyzes the formation of carbamoyl phosphate from the ammonia moiety of glutamine, carbonate, and phosphate donated by ATP, constituting the first step of the biosynthetic pathway leading to pyrimidine nucleotides. The large subunit (synthetase) binds the substrates ammonia (free or transferred from glutamine from the small subunit), hydrogencarbonate and ATP and carries out an ATP-coupled ligase reaction, activating hydrogencarbonate by forming carboxy phosphate which reacts with ammonia to form carbamoyl phosphate.</text>
</comment>
<feature type="binding site" evidence="17">
    <location>
        <position position="829"/>
    </location>
    <ligand>
        <name>ATP</name>
        <dbReference type="ChEBI" id="CHEBI:30616"/>
        <label>2</label>
    </ligand>
</feature>
<feature type="binding site" evidence="17">
    <location>
        <position position="755"/>
    </location>
    <ligand>
        <name>ATP</name>
        <dbReference type="ChEBI" id="CHEBI:30616"/>
        <label>2</label>
    </ligand>
</feature>
<comment type="pathway">
    <text evidence="17">Pyrimidine metabolism; UMP biosynthesis via de novo pathway; (S)-dihydroorotate from bicarbonate: step 1/3.</text>
</comment>
<feature type="binding site" evidence="17">
    <location>
        <position position="829"/>
    </location>
    <ligand>
        <name>Mg(2+)</name>
        <dbReference type="ChEBI" id="CHEBI:18420"/>
        <label>3</label>
    </ligand>
</feature>
<dbReference type="EC" id="6.3.4.16" evidence="17"/>
<evidence type="ECO:0000256" key="15">
    <source>
        <dbReference type="ARBA" id="ARBA00048816"/>
    </source>
</evidence>
<feature type="binding site" evidence="17">
    <location>
        <position position="761"/>
    </location>
    <ligand>
        <name>ATP</name>
        <dbReference type="ChEBI" id="CHEBI:30616"/>
        <label>2</label>
    </ligand>
</feature>
<evidence type="ECO:0000256" key="6">
    <source>
        <dbReference type="ARBA" id="ARBA00022605"/>
    </source>
</evidence>
<dbReference type="InterPro" id="IPR006275">
    <property type="entry name" value="CPSase_lsu"/>
</dbReference>
<evidence type="ECO:0000256" key="17">
    <source>
        <dbReference type="HAMAP-Rule" id="MF_01210"/>
    </source>
</evidence>
<dbReference type="GO" id="GO:0005737">
    <property type="term" value="C:cytoplasm"/>
    <property type="evidence" value="ECO:0007669"/>
    <property type="project" value="TreeGrafter"/>
</dbReference>
<dbReference type="PRINTS" id="PR00098">
    <property type="entry name" value="CPSASE"/>
</dbReference>
<feature type="region of interest" description="Allosteric domain" evidence="17">
    <location>
        <begin position="939"/>
        <end position="1070"/>
    </location>
</feature>
<comment type="catalytic activity">
    <reaction evidence="14 17">
        <text>hydrogencarbonate + NH4(+) + 2 ATP = carbamoyl phosphate + 2 ADP + phosphate + 2 H(+)</text>
        <dbReference type="Rhea" id="RHEA:18029"/>
        <dbReference type="ChEBI" id="CHEBI:15378"/>
        <dbReference type="ChEBI" id="CHEBI:17544"/>
        <dbReference type="ChEBI" id="CHEBI:28938"/>
        <dbReference type="ChEBI" id="CHEBI:30616"/>
        <dbReference type="ChEBI" id="CHEBI:43474"/>
        <dbReference type="ChEBI" id="CHEBI:58228"/>
        <dbReference type="ChEBI" id="CHEBI:456216"/>
        <dbReference type="EC" id="6.3.4.16"/>
    </reaction>
</comment>
<dbReference type="InterPro" id="IPR036914">
    <property type="entry name" value="MGS-like_dom_sf"/>
</dbReference>
<feature type="region of interest" description="Carbamoyl phosphate synthetic domain" evidence="17">
    <location>
        <begin position="556"/>
        <end position="938"/>
    </location>
</feature>
<feature type="binding site" evidence="17">
    <location>
        <position position="829"/>
    </location>
    <ligand>
        <name>Mn(2+)</name>
        <dbReference type="ChEBI" id="CHEBI:29035"/>
        <label>3</label>
    </ligand>
</feature>
<dbReference type="Gene3D" id="3.30.1490.20">
    <property type="entry name" value="ATP-grasp fold, A domain"/>
    <property type="match status" value="1"/>
</dbReference>
<dbReference type="InterPro" id="IPR058047">
    <property type="entry name" value="CPSase_preATP-grasp"/>
</dbReference>
<dbReference type="GO" id="GO:0004087">
    <property type="term" value="F:carbamoyl-phosphate synthase (ammonia) activity"/>
    <property type="evidence" value="ECO:0007669"/>
    <property type="project" value="UniProtKB-EC"/>
</dbReference>
<feature type="binding site" evidence="17">
    <location>
        <position position="175"/>
    </location>
    <ligand>
        <name>ATP</name>
        <dbReference type="ChEBI" id="CHEBI:30616"/>
        <label>1</label>
    </ligand>
</feature>
<dbReference type="NCBIfam" id="TIGR01369">
    <property type="entry name" value="CPSaseII_lrg"/>
    <property type="match status" value="1"/>
</dbReference>
<evidence type="ECO:0000256" key="14">
    <source>
        <dbReference type="ARBA" id="ARBA00047359"/>
    </source>
</evidence>
<organism evidence="20 21">
    <name type="scientific">Paenibacillus oralis</name>
    <dbReference type="NCBI Taxonomy" id="2490856"/>
    <lineage>
        <taxon>Bacteria</taxon>
        <taxon>Bacillati</taxon>
        <taxon>Bacillota</taxon>
        <taxon>Bacilli</taxon>
        <taxon>Bacillales</taxon>
        <taxon>Paenibacillaceae</taxon>
        <taxon>Paenibacillus</taxon>
    </lineage>
</organism>
<dbReference type="EC" id="6.3.5.5" evidence="17"/>
<dbReference type="PANTHER" id="PTHR11405">
    <property type="entry name" value="CARBAMOYLTRANSFERASE FAMILY MEMBER"/>
    <property type="match status" value="1"/>
</dbReference>
<dbReference type="GO" id="GO:0005524">
    <property type="term" value="F:ATP binding"/>
    <property type="evidence" value="ECO:0007669"/>
    <property type="project" value="UniProtKB-UniRule"/>
</dbReference>
<comment type="subunit">
    <text evidence="17">Composed of two chains; the small (or glutamine) chain promotes the hydrolysis of glutamine to ammonia, which is used by the large (or ammonia) chain to synthesize carbamoyl phosphate. Tetramer of heterodimers (alpha,beta)4.</text>
</comment>
<dbReference type="NCBIfam" id="NF003671">
    <property type="entry name" value="PRK05294.1"/>
    <property type="match status" value="1"/>
</dbReference>
<comment type="caution">
    <text evidence="20">The sequence shown here is derived from an EMBL/GenBank/DDBJ whole genome shotgun (WGS) entry which is preliminary data.</text>
</comment>
<feature type="binding site" evidence="17">
    <location>
        <position position="843"/>
    </location>
    <ligand>
        <name>Mn(2+)</name>
        <dbReference type="ChEBI" id="CHEBI:29035"/>
        <label>4</label>
    </ligand>
</feature>
<keyword evidence="13" id="KW-0464">Manganese</keyword>
<dbReference type="Gene3D" id="3.40.50.20">
    <property type="match status" value="2"/>
</dbReference>
<keyword evidence="7" id="KW-0479">Metal-binding</keyword>
<feature type="binding site" evidence="17">
    <location>
        <position position="208"/>
    </location>
    <ligand>
        <name>ATP</name>
        <dbReference type="ChEBI" id="CHEBI:30616"/>
        <label>1</label>
    </ligand>
</feature>
<feature type="binding site" evidence="17">
    <location>
        <position position="298"/>
    </location>
    <ligand>
        <name>ATP</name>
        <dbReference type="ChEBI" id="CHEBI:30616"/>
        <label>1</label>
    </ligand>
</feature>
<evidence type="ECO:0000256" key="13">
    <source>
        <dbReference type="ARBA" id="ARBA00023211"/>
    </source>
</evidence>
<feature type="binding site" evidence="17">
    <location>
        <position position="300"/>
    </location>
    <ligand>
        <name>Mg(2+)</name>
        <dbReference type="ChEBI" id="CHEBI:18420"/>
        <label>2</label>
    </ligand>
</feature>
<feature type="binding site" evidence="17">
    <location>
        <position position="210"/>
    </location>
    <ligand>
        <name>ATP</name>
        <dbReference type="ChEBI" id="CHEBI:30616"/>
        <label>1</label>
    </ligand>
</feature>
<comment type="pathway">
    <text evidence="2 17">Amino-acid biosynthesis; L-arginine biosynthesis; carbamoyl phosphate from bicarbonate: step 1/1.</text>
</comment>
<feature type="domain" description="ATP-grasp" evidence="18">
    <location>
        <begin position="680"/>
        <end position="870"/>
    </location>
</feature>
<comment type="domain">
    <text evidence="17">The large subunit is composed of 2 ATP-grasp domains that are involved in binding the 2 ATP molecules needed for carbamoyl phosphate synthesis. The N-terminal ATP-grasp domain (referred to as the carboxyphosphate synthetic component) catalyzes the ATP-dependent phosphorylation of hydrogencarbonate to carboxyphosphate and the subsequent nucleophilic attack by ammonia to form a carbamate intermediate. The C-terminal ATP-grasp domain (referred to as the carbamoyl phosphate synthetic component) then catalyzes the phosphorylation of carbamate with the second ATP to form the end product carbamoyl phosphate. The reactive and unstable enzyme intermediates are sequentially channeled from one active site to the next through the interior of the protein over a distance of at least 96 A.</text>
</comment>
<dbReference type="SUPFAM" id="SSF48108">
    <property type="entry name" value="Carbamoyl phosphate synthetase, large subunit connection domain"/>
    <property type="match status" value="1"/>
</dbReference>
<dbReference type="InterPro" id="IPR011607">
    <property type="entry name" value="MGS-like_dom"/>
</dbReference>
<dbReference type="CDD" id="cd01424">
    <property type="entry name" value="MGS_CPS_II"/>
    <property type="match status" value="1"/>
</dbReference>
<dbReference type="FunFam" id="3.30.1490.20:FF:000001">
    <property type="entry name" value="Carbamoyl-phosphate synthase large chain"/>
    <property type="match status" value="1"/>
</dbReference>
<feature type="binding site" evidence="17">
    <location>
        <position position="789"/>
    </location>
    <ligand>
        <name>ATP</name>
        <dbReference type="ChEBI" id="CHEBI:30616"/>
        <label>2</label>
    </ligand>
</feature>
<feature type="binding site" evidence="17">
    <location>
        <position position="298"/>
    </location>
    <ligand>
        <name>Mn(2+)</name>
        <dbReference type="ChEBI" id="CHEBI:29035"/>
        <label>1</label>
    </ligand>
</feature>
<dbReference type="InterPro" id="IPR005479">
    <property type="entry name" value="CPAse_ATP-bd"/>
</dbReference>
<feature type="binding site" evidence="17">
    <location>
        <position position="298"/>
    </location>
    <ligand>
        <name>Mg(2+)</name>
        <dbReference type="ChEBI" id="CHEBI:18420"/>
        <label>2</label>
    </ligand>
</feature>
<feature type="binding site" evidence="17">
    <location>
        <position position="284"/>
    </location>
    <ligand>
        <name>ATP</name>
        <dbReference type="ChEBI" id="CHEBI:30616"/>
        <label>1</label>
    </ligand>
</feature>
<keyword evidence="11" id="KW-0460">Magnesium</keyword>
<dbReference type="SMART" id="SM01209">
    <property type="entry name" value="GARS_A"/>
    <property type="match status" value="1"/>
</dbReference>
<evidence type="ECO:0000256" key="2">
    <source>
        <dbReference type="ARBA" id="ARBA00005077"/>
    </source>
</evidence>
<dbReference type="PROSITE" id="PS00866">
    <property type="entry name" value="CPSASE_1"/>
    <property type="match status" value="2"/>
</dbReference>
<dbReference type="AlphaFoldDB" id="A0A3P3U8X3"/>
<dbReference type="InterPro" id="IPR016185">
    <property type="entry name" value="PreATP-grasp_dom_sf"/>
</dbReference>
<feature type="binding site" evidence="17">
    <location>
        <position position="841"/>
    </location>
    <ligand>
        <name>Mg(2+)</name>
        <dbReference type="ChEBI" id="CHEBI:18420"/>
        <label>3</label>
    </ligand>
</feature>
<feature type="binding site" evidence="17">
    <location>
        <position position="843"/>
    </location>
    <ligand>
        <name>Mg(2+)</name>
        <dbReference type="ChEBI" id="CHEBI:18420"/>
        <label>4</label>
    </ligand>
</feature>
<dbReference type="Gene3D" id="3.40.50.1380">
    <property type="entry name" value="Methylglyoxal synthase-like domain"/>
    <property type="match status" value="1"/>
</dbReference>
<accession>A0A3P3U8X3</accession>
<dbReference type="EMBL" id="RRCN01000001">
    <property type="protein sequence ID" value="RRJ66624.1"/>
    <property type="molecule type" value="Genomic_DNA"/>
</dbReference>
<gene>
    <name evidence="17" type="primary">carB</name>
    <name evidence="20" type="ORF">EHV15_29645</name>
</gene>
<comment type="cofactor">
    <cofactor evidence="1">
        <name>Mn(2+)</name>
        <dbReference type="ChEBI" id="CHEBI:29035"/>
    </cofactor>
</comment>
<evidence type="ECO:0000256" key="11">
    <source>
        <dbReference type="ARBA" id="ARBA00022842"/>
    </source>
</evidence>
<dbReference type="GO" id="GO:0006526">
    <property type="term" value="P:L-arginine biosynthetic process"/>
    <property type="evidence" value="ECO:0007669"/>
    <property type="project" value="UniProtKB-UniRule"/>
</dbReference>
<evidence type="ECO:0000313" key="20">
    <source>
        <dbReference type="EMBL" id="RRJ66624.1"/>
    </source>
</evidence>
<keyword evidence="10 17" id="KW-0067">ATP-binding</keyword>
<evidence type="ECO:0000256" key="4">
    <source>
        <dbReference type="ARBA" id="ARBA00022571"/>
    </source>
</evidence>
<dbReference type="SMART" id="SM01096">
    <property type="entry name" value="CPSase_L_D3"/>
    <property type="match status" value="1"/>
</dbReference>
<dbReference type="InterPro" id="IPR033937">
    <property type="entry name" value="MGS_CPS_CarB"/>
</dbReference>
<keyword evidence="8 17" id="KW-0677">Repeat</keyword>
<dbReference type="FunFam" id="3.40.50.20:FF:000001">
    <property type="entry name" value="Carbamoyl-phosphate synthase large chain"/>
    <property type="match status" value="1"/>
</dbReference>
<keyword evidence="12 17" id="KW-0665">Pyrimidine biosynthesis</keyword>
<evidence type="ECO:0000256" key="8">
    <source>
        <dbReference type="ARBA" id="ARBA00022737"/>
    </source>
</evidence>
<feature type="binding site" evidence="17">
    <location>
        <position position="788"/>
    </location>
    <ligand>
        <name>ATP</name>
        <dbReference type="ChEBI" id="CHEBI:30616"/>
        <label>2</label>
    </ligand>
</feature>
<feature type="binding site" evidence="17">
    <location>
        <position position="300"/>
    </location>
    <ligand>
        <name>Mn(2+)</name>
        <dbReference type="ChEBI" id="CHEBI:29035"/>
        <label>2</label>
    </ligand>
</feature>
<feature type="binding site" evidence="17">
    <location>
        <position position="215"/>
    </location>
    <ligand>
        <name>ATP</name>
        <dbReference type="ChEBI" id="CHEBI:30616"/>
        <label>1</label>
    </ligand>
</feature>
<keyword evidence="5 17" id="KW-0436">Ligase</keyword>
<dbReference type="Pfam" id="PF25596">
    <property type="entry name" value="CPSase_L_D1"/>
    <property type="match status" value="2"/>
</dbReference>
<dbReference type="FunFam" id="1.10.1030.10:FF:000002">
    <property type="entry name" value="Carbamoyl-phosphate synthase large chain"/>
    <property type="match status" value="1"/>
</dbReference>
<feature type="binding site" evidence="17">
    <location>
        <position position="298"/>
    </location>
    <ligand>
        <name>Mg(2+)</name>
        <dbReference type="ChEBI" id="CHEBI:18420"/>
        <label>1</label>
    </ligand>
</feature>
<evidence type="ECO:0000259" key="19">
    <source>
        <dbReference type="PROSITE" id="PS51855"/>
    </source>
</evidence>
<dbReference type="Gene3D" id="3.30.470.20">
    <property type="entry name" value="ATP-grasp fold, B domain"/>
    <property type="match status" value="2"/>
</dbReference>
<feature type="binding site" evidence="17">
    <location>
        <position position="284"/>
    </location>
    <ligand>
        <name>Mn(2+)</name>
        <dbReference type="ChEBI" id="CHEBI:29035"/>
        <label>1</label>
    </ligand>
</feature>
<feature type="binding site" evidence="17">
    <location>
        <position position="241"/>
    </location>
    <ligand>
        <name>ATP</name>
        <dbReference type="ChEBI" id="CHEBI:30616"/>
        <label>1</label>
    </ligand>
</feature>
<dbReference type="SUPFAM" id="SSF52440">
    <property type="entry name" value="PreATP-grasp domain"/>
    <property type="match status" value="2"/>
</dbReference>
<dbReference type="UniPathway" id="UPA00070">
    <property type="reaction ID" value="UER00115"/>
</dbReference>
<feature type="binding site" evidence="17">
    <location>
        <position position="841"/>
    </location>
    <ligand>
        <name>ATP</name>
        <dbReference type="ChEBI" id="CHEBI:30616"/>
        <label>2</label>
    </ligand>
</feature>
<feature type="binding site" evidence="17">
    <location>
        <position position="786"/>
    </location>
    <ligand>
        <name>ATP</name>
        <dbReference type="ChEBI" id="CHEBI:30616"/>
        <label>2</label>
    </ligand>
</feature>
<feature type="binding site" evidence="17">
    <location>
        <position position="787"/>
    </location>
    <ligand>
        <name>ATP</name>
        <dbReference type="ChEBI" id="CHEBI:30616"/>
        <label>2</label>
    </ligand>
</feature>
<dbReference type="RefSeq" id="WP_128634407.1">
    <property type="nucleotide sequence ID" value="NZ_RRCN01000001.1"/>
</dbReference>
<dbReference type="GO" id="GO:0044205">
    <property type="term" value="P:'de novo' UMP biosynthetic process"/>
    <property type="evidence" value="ECO:0007669"/>
    <property type="project" value="UniProtKB-UniRule"/>
</dbReference>
<feature type="binding site" evidence="17">
    <location>
        <position position="298"/>
    </location>
    <ligand>
        <name>Mn(2+)</name>
        <dbReference type="ChEBI" id="CHEBI:29035"/>
        <label>2</label>
    </ligand>
</feature>
<dbReference type="HAMAP" id="MF_01210_B">
    <property type="entry name" value="CPSase_L_chain_B"/>
    <property type="match status" value="1"/>
</dbReference>
<dbReference type="PANTHER" id="PTHR11405:SF53">
    <property type="entry name" value="CARBAMOYL-PHOSPHATE SYNTHASE [AMMONIA], MITOCHONDRIAL"/>
    <property type="match status" value="1"/>
</dbReference>
<dbReference type="PROSITE" id="PS00867">
    <property type="entry name" value="CPSASE_2"/>
    <property type="match status" value="2"/>
</dbReference>
<feature type="binding site" evidence="17">
    <location>
        <position position="284"/>
    </location>
    <ligand>
        <name>Mg(2+)</name>
        <dbReference type="ChEBI" id="CHEBI:18420"/>
        <label>1</label>
    </ligand>
</feature>
<dbReference type="GO" id="GO:0004088">
    <property type="term" value="F:carbamoyl-phosphate synthase (glutamine-hydrolyzing) activity"/>
    <property type="evidence" value="ECO:0007669"/>
    <property type="project" value="UniProtKB-UniRule"/>
</dbReference>
<dbReference type="Pfam" id="PF02786">
    <property type="entry name" value="CPSase_L_D2"/>
    <property type="match status" value="2"/>
</dbReference>
<dbReference type="SMART" id="SM00851">
    <property type="entry name" value="MGS"/>
    <property type="match status" value="1"/>
</dbReference>
<dbReference type="GO" id="GO:0046872">
    <property type="term" value="F:metal ion binding"/>
    <property type="evidence" value="ECO:0007669"/>
    <property type="project" value="UniProtKB-KW"/>
</dbReference>
<dbReference type="Pfam" id="PF02787">
    <property type="entry name" value="CPSase_L_D3"/>
    <property type="match status" value="1"/>
</dbReference>
<comment type="similarity">
    <text evidence="3 17">Belongs to the CarB family.</text>
</comment>
<comment type="cofactor">
    <cofactor evidence="17">
        <name>Mg(2+)</name>
        <dbReference type="ChEBI" id="CHEBI:18420"/>
    </cofactor>
    <cofactor evidence="17">
        <name>Mn(2+)</name>
        <dbReference type="ChEBI" id="CHEBI:29035"/>
    </cofactor>
    <text evidence="17">Binds 4 Mg(2+) or Mn(2+) ions per subunit.</text>
</comment>
<dbReference type="FunFam" id="3.30.470.20:FF:000026">
    <property type="entry name" value="Carbamoyl-phosphate synthase large chain"/>
    <property type="match status" value="1"/>
</dbReference>
<feature type="binding site" evidence="17">
    <location>
        <position position="243"/>
    </location>
    <ligand>
        <name>ATP</name>
        <dbReference type="ChEBI" id="CHEBI:30616"/>
        <label>1</label>
    </ligand>
</feature>
<evidence type="ECO:0000256" key="9">
    <source>
        <dbReference type="ARBA" id="ARBA00022741"/>
    </source>
</evidence>
<comment type="function">
    <text evidence="17">Large subunit of the glutamine-dependent carbamoyl phosphate synthetase (CPSase). CPSase catalyzes the formation of carbamoyl phosphate from the ammonia moiety of glutamine, carbonate, and phosphate donated by ATP, constituting the first step of 2 biosynthetic pathways, one leading to arginine and/or urea and the other to pyrimidine nucleotides. The large subunit (synthetase) binds the substrates ammonia (free or transferred from glutamine from the small subunit), hydrogencarbonate and ATP and carries out an ATP-coupled ligase reaction, activating hydrogencarbonate by forming carboxy phosphate which reacts with ammonia to form carbamoyl phosphate.</text>
</comment>
<feature type="binding site" evidence="17">
    <location>
        <position position="169"/>
    </location>
    <ligand>
        <name>ATP</name>
        <dbReference type="ChEBI" id="CHEBI:30616"/>
        <label>1</label>
    </ligand>
</feature>
<comment type="caution">
    <text evidence="17">Lacks conserved residue(s) required for the propagation of feature annotation.</text>
</comment>
<dbReference type="FunFam" id="3.40.50.20:FF:000002">
    <property type="entry name" value="Carbamoyl-phosphate synthase large chain"/>
    <property type="match status" value="1"/>
</dbReference>
<dbReference type="InterPro" id="IPR005483">
    <property type="entry name" value="CPSase_dom"/>
</dbReference>
<evidence type="ECO:0000256" key="16">
    <source>
        <dbReference type="ARBA" id="ARBA00060037"/>
    </source>
</evidence>
<evidence type="ECO:0000256" key="3">
    <source>
        <dbReference type="ARBA" id="ARBA00009799"/>
    </source>
</evidence>
<evidence type="ECO:0000256" key="12">
    <source>
        <dbReference type="ARBA" id="ARBA00022975"/>
    </source>
</evidence>
<dbReference type="NCBIfam" id="NF009455">
    <property type="entry name" value="PRK12815.1"/>
    <property type="match status" value="1"/>
</dbReference>
<dbReference type="Gene3D" id="1.10.1030.10">
    <property type="entry name" value="Carbamoyl-phosphate synthetase, large subunit oligomerisation domain"/>
    <property type="match status" value="1"/>
</dbReference>
<dbReference type="HAMAP" id="MF_01210_A">
    <property type="entry name" value="CPSase_L_chain_A"/>
    <property type="match status" value="1"/>
</dbReference>
<evidence type="ECO:0000256" key="7">
    <source>
        <dbReference type="ARBA" id="ARBA00022723"/>
    </source>
</evidence>
<keyword evidence="6 17" id="KW-0028">Amino-acid biosynthesis</keyword>
<protein>
    <recommendedName>
        <fullName evidence="17">Carbamoyl phosphate synthase large chain</fullName>
        <ecNumber evidence="17">6.3.4.16</ecNumber>
        <ecNumber evidence="17">6.3.5.5</ecNumber>
    </recommendedName>
    <alternativeName>
        <fullName evidence="17">Carbamoyl phosphate synthetase ammonia chain</fullName>
    </alternativeName>
</protein>